<dbReference type="OMA" id="CFWIVVM"/>
<dbReference type="GO" id="GO:0016020">
    <property type="term" value="C:membrane"/>
    <property type="evidence" value="ECO:0007669"/>
    <property type="project" value="TreeGrafter"/>
</dbReference>
<dbReference type="RefSeq" id="XP_018187615.1">
    <property type="nucleotide sequence ID" value="XM_018329219.1"/>
</dbReference>
<evidence type="ECO:0000313" key="2">
    <source>
        <dbReference type="EMBL" id="KZF22060.1"/>
    </source>
</evidence>
<keyword evidence="1" id="KW-0472">Membrane</keyword>
<keyword evidence="1" id="KW-1133">Transmembrane helix</keyword>
<evidence type="ECO:0000256" key="1">
    <source>
        <dbReference type="SAM" id="Phobius"/>
    </source>
</evidence>
<dbReference type="GeneID" id="28894356"/>
<dbReference type="PANTHER" id="PTHR12277:SF64">
    <property type="entry name" value="SUPERFAMILY HYDROLASE, PUTATIVE (AFU_ORTHOLOGUE AFUA_3G01760)-RELATED"/>
    <property type="match status" value="1"/>
</dbReference>
<dbReference type="EMBL" id="KV407459">
    <property type="protein sequence ID" value="KZF22060.1"/>
    <property type="molecule type" value="Genomic_DNA"/>
</dbReference>
<dbReference type="AlphaFoldDB" id="A0A165GDG6"/>
<reference evidence="2 3" key="1">
    <citation type="journal article" date="2016" name="Fungal Biol.">
        <title>The genome of Xylona heveae provides a window into fungal endophytism.</title>
        <authorList>
            <person name="Gazis R."/>
            <person name="Kuo A."/>
            <person name="Riley R."/>
            <person name="LaButti K."/>
            <person name="Lipzen A."/>
            <person name="Lin J."/>
            <person name="Amirebrahimi M."/>
            <person name="Hesse C.N."/>
            <person name="Spatafora J.W."/>
            <person name="Henrissat B."/>
            <person name="Hainaut M."/>
            <person name="Grigoriev I.V."/>
            <person name="Hibbett D.S."/>
        </authorList>
    </citation>
    <scope>NUCLEOTIDE SEQUENCE [LARGE SCALE GENOMIC DNA]</scope>
    <source>
        <strain evidence="2 3">TC161</strain>
    </source>
</reference>
<dbReference type="STRING" id="1328760.A0A165GDG6"/>
<proteinExistence type="predicted"/>
<gene>
    <name evidence="2" type="ORF">L228DRAFT_145720</name>
</gene>
<dbReference type="Gene3D" id="3.40.50.1820">
    <property type="entry name" value="alpha/beta hydrolase"/>
    <property type="match status" value="1"/>
</dbReference>
<dbReference type="SUPFAM" id="SSF53474">
    <property type="entry name" value="alpha/beta-Hydrolases"/>
    <property type="match status" value="1"/>
</dbReference>
<sequence>MSWMLRRGVTAHKFTLSVPATTKPFLPPRAPWIRTSSEAQSWACQRRHLMTDVIPGPLIPPTVFTGLVLGLWFYKCCMMVLFQNKIIYMPNIPPFSRQETLEDYKRATSPIEWTEERINSLDGTEIALCIGEHPGCIANSQGANIQRHVVIVYFQGNASSLPPRLPFLSDVIKPLSNSQPMDASATRYTIVAVSYRGFWKSRGRASQKGIELDAAAALKWAQQRYAPEGEDTRFVLWGQSIGAGVASTAAAQIFRGQGVIAKNAQQPRLTSVILETPFTSLRQMLIAMYPQKWLPYRYLGPFLWNWWDSEAALQSLAKSEGGKKLKFLIIQAANDEVVPAEHGIELERLCNHLGLQVKREVVPGTLHTEAMSRSEGRRIISNYLLEEGKA</sequence>
<protein>
    <submittedName>
        <fullName evidence="2">Alpha/beta-hydrolase</fullName>
    </submittedName>
</protein>
<keyword evidence="2" id="KW-0378">Hydrolase</keyword>
<dbReference type="OrthoDB" id="10249433at2759"/>
<dbReference type="InParanoid" id="A0A165GDG6"/>
<accession>A0A165GDG6</accession>
<organism evidence="2 3">
    <name type="scientific">Xylona heveae (strain CBS 132557 / TC161)</name>
    <dbReference type="NCBI Taxonomy" id="1328760"/>
    <lineage>
        <taxon>Eukaryota</taxon>
        <taxon>Fungi</taxon>
        <taxon>Dikarya</taxon>
        <taxon>Ascomycota</taxon>
        <taxon>Pezizomycotina</taxon>
        <taxon>Xylonomycetes</taxon>
        <taxon>Xylonales</taxon>
        <taxon>Xylonaceae</taxon>
        <taxon>Xylona</taxon>
    </lineage>
</organism>
<dbReference type="Proteomes" id="UP000076632">
    <property type="component" value="Unassembled WGS sequence"/>
</dbReference>
<dbReference type="GO" id="GO:0008474">
    <property type="term" value="F:palmitoyl-(protein) hydrolase activity"/>
    <property type="evidence" value="ECO:0007669"/>
    <property type="project" value="TreeGrafter"/>
</dbReference>
<name>A0A165GDG6_XYLHT</name>
<dbReference type="PANTHER" id="PTHR12277">
    <property type="entry name" value="ALPHA/BETA HYDROLASE DOMAIN-CONTAINING PROTEIN"/>
    <property type="match status" value="1"/>
</dbReference>
<dbReference type="InterPro" id="IPR029058">
    <property type="entry name" value="AB_hydrolase_fold"/>
</dbReference>
<feature type="transmembrane region" description="Helical" evidence="1">
    <location>
        <begin position="58"/>
        <end position="82"/>
    </location>
</feature>
<keyword evidence="3" id="KW-1185">Reference proteome</keyword>
<evidence type="ECO:0000313" key="3">
    <source>
        <dbReference type="Proteomes" id="UP000076632"/>
    </source>
</evidence>
<keyword evidence="1" id="KW-0812">Transmembrane</keyword>